<name>A0AA38VZU7_9PEZI</name>
<evidence type="ECO:0000313" key="1">
    <source>
        <dbReference type="EMBL" id="KAJ9161269.1"/>
    </source>
</evidence>
<proteinExistence type="predicted"/>
<reference evidence="1" key="1">
    <citation type="submission" date="2022-07" db="EMBL/GenBank/DDBJ databases">
        <title>Fungi with potential for degradation of polypropylene.</title>
        <authorList>
            <person name="Gostincar C."/>
        </authorList>
    </citation>
    <scope>NUCLEOTIDE SEQUENCE</scope>
    <source>
        <strain evidence="1">EXF-13287</strain>
    </source>
</reference>
<dbReference type="EMBL" id="JANBVN010000024">
    <property type="protein sequence ID" value="KAJ9161269.1"/>
    <property type="molecule type" value="Genomic_DNA"/>
</dbReference>
<dbReference type="AlphaFoldDB" id="A0AA38VZU7"/>
<organism evidence="1 2">
    <name type="scientific">Coniochaeta hoffmannii</name>
    <dbReference type="NCBI Taxonomy" id="91930"/>
    <lineage>
        <taxon>Eukaryota</taxon>
        <taxon>Fungi</taxon>
        <taxon>Dikarya</taxon>
        <taxon>Ascomycota</taxon>
        <taxon>Pezizomycotina</taxon>
        <taxon>Sordariomycetes</taxon>
        <taxon>Sordariomycetidae</taxon>
        <taxon>Coniochaetales</taxon>
        <taxon>Coniochaetaceae</taxon>
        <taxon>Coniochaeta</taxon>
    </lineage>
</organism>
<comment type="caution">
    <text evidence="1">The sequence shown here is derived from an EMBL/GenBank/DDBJ whole genome shotgun (WGS) entry which is preliminary data.</text>
</comment>
<sequence length="68" mass="6830">MAGIVLQNKAAIEVAVALAGGVRNVISIVGTAIHSLTVSNRLSQTIGAELSPALIFTALLTSSIQNSG</sequence>
<keyword evidence="2" id="KW-1185">Reference proteome</keyword>
<accession>A0AA38VZU7</accession>
<dbReference type="Proteomes" id="UP001174691">
    <property type="component" value="Unassembled WGS sequence"/>
</dbReference>
<evidence type="ECO:0000313" key="2">
    <source>
        <dbReference type="Proteomes" id="UP001174691"/>
    </source>
</evidence>
<gene>
    <name evidence="1" type="ORF">NKR19_g2426</name>
</gene>
<protein>
    <submittedName>
        <fullName evidence="1">Uncharacterized protein</fullName>
    </submittedName>
</protein>